<dbReference type="InterPro" id="IPR012164">
    <property type="entry name" value="Rpa12/Rpb9/Rpc10/TFS"/>
</dbReference>
<comment type="subcellular location">
    <subcellularLocation>
        <location evidence="1">Nucleus</location>
        <location evidence="1">Nucleolus</location>
    </subcellularLocation>
</comment>
<dbReference type="InterPro" id="IPR034004">
    <property type="entry name" value="Zn_ribbon_RPA12_C"/>
</dbReference>
<reference evidence="11 12" key="1">
    <citation type="journal article" date="2023" name="Commun. Biol.">
        <title>Genome analysis of Parmales, the sister group of diatoms, reveals the evolutionary specialization of diatoms from phago-mixotrophs to photoautotrophs.</title>
        <authorList>
            <person name="Ban H."/>
            <person name="Sato S."/>
            <person name="Yoshikawa S."/>
            <person name="Yamada K."/>
            <person name="Nakamura Y."/>
            <person name="Ichinomiya M."/>
            <person name="Sato N."/>
            <person name="Blanc-Mathieu R."/>
            <person name="Endo H."/>
            <person name="Kuwata A."/>
            <person name="Ogata H."/>
        </authorList>
    </citation>
    <scope>NUCLEOTIDE SEQUENCE [LARGE SCALE GENOMIC DNA]</scope>
</reference>
<evidence type="ECO:0000256" key="8">
    <source>
        <dbReference type="PROSITE-ProRule" id="PRU00472"/>
    </source>
</evidence>
<keyword evidence="4 8" id="KW-0863">Zinc-finger</keyword>
<comment type="similarity">
    <text evidence="7">Belongs to the archaeal rpoM/eukaryotic RPA12/RPB9/RPC11 RNA polymerase family.</text>
</comment>
<dbReference type="Pfam" id="PF01096">
    <property type="entry name" value="Zn_ribbon_TFIIS"/>
    <property type="match status" value="1"/>
</dbReference>
<dbReference type="PROSITE" id="PS51133">
    <property type="entry name" value="ZF_TFIIS_2"/>
    <property type="match status" value="1"/>
</dbReference>
<keyword evidence="6 7" id="KW-0539">Nucleus</keyword>
<keyword evidence="7" id="KW-0804">Transcription</keyword>
<keyword evidence="2 7" id="KW-0240">DNA-directed RNA polymerase</keyword>
<feature type="domain" description="TFIIS-type" evidence="10">
    <location>
        <begin position="83"/>
        <end position="123"/>
    </location>
</feature>
<dbReference type="PANTHER" id="PTHR11239:SF14">
    <property type="entry name" value="DNA-DIRECTED RNA POLYMERASE I SUBUNIT RPA12"/>
    <property type="match status" value="1"/>
</dbReference>
<evidence type="ECO:0000256" key="9">
    <source>
        <dbReference type="SAM" id="MobiDB-lite"/>
    </source>
</evidence>
<evidence type="ECO:0000259" key="10">
    <source>
        <dbReference type="PROSITE" id="PS51133"/>
    </source>
</evidence>
<dbReference type="EMBL" id="BRYB01000170">
    <property type="protein sequence ID" value="GMI24490.1"/>
    <property type="molecule type" value="Genomic_DNA"/>
</dbReference>
<feature type="region of interest" description="Disordered" evidence="9">
    <location>
        <begin position="55"/>
        <end position="82"/>
    </location>
</feature>
<organism evidence="11 12">
    <name type="scientific">Tetraparma gracilis</name>
    <dbReference type="NCBI Taxonomy" id="2962635"/>
    <lineage>
        <taxon>Eukaryota</taxon>
        <taxon>Sar</taxon>
        <taxon>Stramenopiles</taxon>
        <taxon>Ochrophyta</taxon>
        <taxon>Bolidophyceae</taxon>
        <taxon>Parmales</taxon>
        <taxon>Triparmaceae</taxon>
        <taxon>Tetraparma</taxon>
    </lineage>
</organism>
<sequence length="126" mass="13603">MATSTAPARFSFPFCSACGTSLSIANTGTLSCTLCKNTSDLSRLPTPALKKVTSSVPTVKPNWAKSDDEQSRKEATGPSRATVDEPCIKCSAPKVTFYCLQLRSVDEGQTVFYDCPSCKYTWSVNN</sequence>
<evidence type="ECO:0000256" key="4">
    <source>
        <dbReference type="ARBA" id="ARBA00022771"/>
    </source>
</evidence>
<accession>A0ABQ6ME94</accession>
<name>A0ABQ6ME94_9STRA</name>
<feature type="compositionally biased region" description="Basic and acidic residues" evidence="9">
    <location>
        <begin position="65"/>
        <end position="75"/>
    </location>
</feature>
<comment type="caution">
    <text evidence="11">The sequence shown here is derived from an EMBL/GenBank/DDBJ whole genome shotgun (WGS) entry which is preliminary data.</text>
</comment>
<evidence type="ECO:0000256" key="1">
    <source>
        <dbReference type="ARBA" id="ARBA00004604"/>
    </source>
</evidence>
<keyword evidence="3" id="KW-0479">Metal-binding</keyword>
<dbReference type="Gene3D" id="2.20.25.10">
    <property type="match status" value="1"/>
</dbReference>
<evidence type="ECO:0000256" key="3">
    <source>
        <dbReference type="ARBA" id="ARBA00022723"/>
    </source>
</evidence>
<gene>
    <name evidence="11" type="ORF">TeGR_g14712</name>
</gene>
<dbReference type="InterPro" id="IPR001222">
    <property type="entry name" value="Znf_TFIIS"/>
</dbReference>
<keyword evidence="5" id="KW-0862">Zinc</keyword>
<dbReference type="CDD" id="cd10507">
    <property type="entry name" value="Zn-ribbon_RPA12"/>
    <property type="match status" value="1"/>
</dbReference>
<comment type="function">
    <text evidence="7">DNA-dependent RNA polymerase catalyzes the transcription of DNA into RNA using the four ribonucleoside triphosphates as substrates.</text>
</comment>
<evidence type="ECO:0000256" key="7">
    <source>
        <dbReference type="PIRNR" id="PIRNR005586"/>
    </source>
</evidence>
<evidence type="ECO:0000313" key="12">
    <source>
        <dbReference type="Proteomes" id="UP001165060"/>
    </source>
</evidence>
<proteinExistence type="inferred from homology"/>
<evidence type="ECO:0000256" key="5">
    <source>
        <dbReference type="ARBA" id="ARBA00022833"/>
    </source>
</evidence>
<dbReference type="SUPFAM" id="SSF57783">
    <property type="entry name" value="Zinc beta-ribbon"/>
    <property type="match status" value="1"/>
</dbReference>
<evidence type="ECO:0000256" key="6">
    <source>
        <dbReference type="ARBA" id="ARBA00023242"/>
    </source>
</evidence>
<keyword evidence="12" id="KW-1185">Reference proteome</keyword>
<dbReference type="PROSITE" id="PS00466">
    <property type="entry name" value="ZF_TFIIS_1"/>
    <property type="match status" value="1"/>
</dbReference>
<evidence type="ECO:0000313" key="11">
    <source>
        <dbReference type="EMBL" id="GMI24490.1"/>
    </source>
</evidence>
<dbReference type="PANTHER" id="PTHR11239">
    <property type="entry name" value="DNA-DIRECTED RNA POLYMERASE"/>
    <property type="match status" value="1"/>
</dbReference>
<dbReference type="Proteomes" id="UP001165060">
    <property type="component" value="Unassembled WGS sequence"/>
</dbReference>
<evidence type="ECO:0000256" key="2">
    <source>
        <dbReference type="ARBA" id="ARBA00022478"/>
    </source>
</evidence>
<protein>
    <recommendedName>
        <fullName evidence="7">DNA-directed RNA polymerase subunit</fullName>
    </recommendedName>
</protein>
<dbReference type="PIRSF" id="PIRSF005586">
    <property type="entry name" value="RNApol_RpoM"/>
    <property type="match status" value="1"/>
</dbReference>
<dbReference type="SMART" id="SM00440">
    <property type="entry name" value="ZnF_C2C2"/>
    <property type="match status" value="1"/>
</dbReference>